<dbReference type="CDD" id="cd08000">
    <property type="entry name" value="NGN"/>
    <property type="match status" value="1"/>
</dbReference>
<dbReference type="NCBIfam" id="NF033641">
    <property type="entry name" value="antiterm_LoaP"/>
    <property type="match status" value="1"/>
</dbReference>
<reference evidence="7" key="1">
    <citation type="submission" date="2016-09" db="EMBL/GenBank/DDBJ databases">
        <authorList>
            <person name="Varghese N."/>
            <person name="Submissions S."/>
        </authorList>
    </citation>
    <scope>NUCLEOTIDE SEQUENCE [LARGE SCALE GENOMIC DNA]</scope>
    <source>
        <strain evidence="7">25nlg</strain>
    </source>
</reference>
<comment type="similarity">
    <text evidence="4">Belongs to the NusG family.</text>
</comment>
<dbReference type="AlphaFoldDB" id="A0A1G6M7E8"/>
<keyword evidence="1 4" id="KW-0889">Transcription antitermination</keyword>
<keyword evidence="4" id="KW-0806">Transcription termination</keyword>
<proteinExistence type="inferred from homology"/>
<dbReference type="STRING" id="1464122.SAMN05421737_109117"/>
<dbReference type="InterPro" id="IPR036735">
    <property type="entry name" value="NGN_dom_sf"/>
</dbReference>
<dbReference type="Gene3D" id="3.30.70.940">
    <property type="entry name" value="NusG, N-terminal domain"/>
    <property type="match status" value="1"/>
</dbReference>
<dbReference type="EMBL" id="FMYM01000009">
    <property type="protein sequence ID" value="SDC51492.1"/>
    <property type="molecule type" value="Genomic_DNA"/>
</dbReference>
<organism evidence="6 7">
    <name type="scientific">Shouchella lonarensis</name>
    <dbReference type="NCBI Taxonomy" id="1464122"/>
    <lineage>
        <taxon>Bacteria</taxon>
        <taxon>Bacillati</taxon>
        <taxon>Bacillota</taxon>
        <taxon>Bacilli</taxon>
        <taxon>Bacillales</taxon>
        <taxon>Bacillaceae</taxon>
        <taxon>Shouchella</taxon>
    </lineage>
</organism>
<gene>
    <name evidence="6" type="ORF">SAMN05421737_109117</name>
</gene>
<keyword evidence="2 4" id="KW-0805">Transcription regulation</keyword>
<dbReference type="Proteomes" id="UP000242662">
    <property type="component" value="Unassembled WGS sequence"/>
</dbReference>
<keyword evidence="7" id="KW-1185">Reference proteome</keyword>
<dbReference type="CDD" id="cd06091">
    <property type="entry name" value="KOW_NusG"/>
    <property type="match status" value="1"/>
</dbReference>
<dbReference type="OrthoDB" id="1681764at2"/>
<dbReference type="SUPFAM" id="SSF50104">
    <property type="entry name" value="Translation proteins SH3-like domain"/>
    <property type="match status" value="1"/>
</dbReference>
<evidence type="ECO:0000256" key="1">
    <source>
        <dbReference type="ARBA" id="ARBA00022814"/>
    </source>
</evidence>
<dbReference type="InterPro" id="IPR047663">
    <property type="entry name" value="Transcription_antiterm_LoaP"/>
</dbReference>
<evidence type="ECO:0000256" key="2">
    <source>
        <dbReference type="ARBA" id="ARBA00023015"/>
    </source>
</evidence>
<evidence type="ECO:0000313" key="7">
    <source>
        <dbReference type="Proteomes" id="UP000242662"/>
    </source>
</evidence>
<dbReference type="InterPro" id="IPR006645">
    <property type="entry name" value="NGN-like_dom"/>
</dbReference>
<dbReference type="GO" id="GO:0032784">
    <property type="term" value="P:regulation of DNA-templated transcription elongation"/>
    <property type="evidence" value="ECO:0007669"/>
    <property type="project" value="InterPro"/>
</dbReference>
<comment type="function">
    <text evidence="4">Participates in transcription elongation, termination and antitermination.</text>
</comment>
<keyword evidence="3 4" id="KW-0804">Transcription</keyword>
<evidence type="ECO:0000256" key="4">
    <source>
        <dbReference type="RuleBase" id="RU000538"/>
    </source>
</evidence>
<dbReference type="SUPFAM" id="SSF82679">
    <property type="entry name" value="N-utilization substance G protein NusG, N-terminal domain"/>
    <property type="match status" value="1"/>
</dbReference>
<dbReference type="InterPro" id="IPR008991">
    <property type="entry name" value="Translation_prot_SH3-like_sf"/>
</dbReference>
<name>A0A1G6M7E8_9BACI</name>
<dbReference type="GO" id="GO:0006353">
    <property type="term" value="P:DNA-templated transcription termination"/>
    <property type="evidence" value="ECO:0007669"/>
    <property type="project" value="UniProtKB-KW"/>
</dbReference>
<dbReference type="PANTHER" id="PTHR30265:SF4">
    <property type="entry name" value="KOW MOTIF FAMILY PROTEIN, EXPRESSED"/>
    <property type="match status" value="1"/>
</dbReference>
<dbReference type="InterPro" id="IPR014722">
    <property type="entry name" value="Rib_uL2_dom2"/>
</dbReference>
<dbReference type="GO" id="GO:0031564">
    <property type="term" value="P:transcription antitermination"/>
    <property type="evidence" value="ECO:0007669"/>
    <property type="project" value="UniProtKB-KW"/>
</dbReference>
<dbReference type="SMART" id="SM00738">
    <property type="entry name" value="NGN"/>
    <property type="match status" value="1"/>
</dbReference>
<dbReference type="Pfam" id="PF02357">
    <property type="entry name" value="NusG"/>
    <property type="match status" value="1"/>
</dbReference>
<dbReference type="Gene3D" id="2.30.30.30">
    <property type="match status" value="1"/>
</dbReference>
<dbReference type="RefSeq" id="WP_090776282.1">
    <property type="nucleotide sequence ID" value="NZ_FMYM01000009.1"/>
</dbReference>
<protein>
    <recommendedName>
        <fullName evidence="4">Transcription termination/antitermination protein NusG</fullName>
    </recommendedName>
</protein>
<dbReference type="InterPro" id="IPR043425">
    <property type="entry name" value="NusG-like"/>
</dbReference>
<dbReference type="GO" id="GO:0006354">
    <property type="term" value="P:DNA-templated transcription elongation"/>
    <property type="evidence" value="ECO:0007669"/>
    <property type="project" value="InterPro"/>
</dbReference>
<evidence type="ECO:0000259" key="5">
    <source>
        <dbReference type="SMART" id="SM00738"/>
    </source>
</evidence>
<feature type="domain" description="NusG-like N-terminal" evidence="5">
    <location>
        <begin position="2"/>
        <end position="123"/>
    </location>
</feature>
<evidence type="ECO:0000313" key="6">
    <source>
        <dbReference type="EMBL" id="SDC51492.1"/>
    </source>
</evidence>
<evidence type="ECO:0000256" key="3">
    <source>
        <dbReference type="ARBA" id="ARBA00023163"/>
    </source>
</evidence>
<accession>A0A1G6M7E8</accession>
<dbReference type="PRINTS" id="PR00338">
    <property type="entry name" value="NUSGTNSCPFCT"/>
</dbReference>
<sequence length="193" mass="22464">MESLWYALYVRSGREEQARCLIGKYLSEHIKQILIPRRKMWERRQGIRHEVIKKLFPGYLLLQTRMNIDLYNRLKATPGCFHLLNTRRYHLDYDAQDAANVMTQSECFSAIPAKEMELLLGLTREGENIGVSEIYIENARVAVRSGPLKGFEGLIKRVNKRKKRAKVVFTFMGNNQEMDMSVEILSVMSEVAH</sequence>
<dbReference type="InterPro" id="IPR001062">
    <property type="entry name" value="Transcrpt_antiterm_NusG"/>
</dbReference>
<dbReference type="PANTHER" id="PTHR30265">
    <property type="entry name" value="RHO-INTERACTING TRANSCRIPTION TERMINATION FACTOR NUSG"/>
    <property type="match status" value="1"/>
</dbReference>